<feature type="domain" description="HTH cro/C1-type" evidence="2">
    <location>
        <begin position="7"/>
        <end position="61"/>
    </location>
</feature>
<dbReference type="SMART" id="SM00530">
    <property type="entry name" value="HTH_XRE"/>
    <property type="match status" value="1"/>
</dbReference>
<dbReference type="PROSITE" id="PS50943">
    <property type="entry name" value="HTH_CROC1"/>
    <property type="match status" value="1"/>
</dbReference>
<proteinExistence type="predicted"/>
<dbReference type="SUPFAM" id="SSF47413">
    <property type="entry name" value="lambda repressor-like DNA-binding domains"/>
    <property type="match status" value="1"/>
</dbReference>
<reference evidence="4" key="2">
    <citation type="submission" date="2017-05" db="EMBL/GenBank/DDBJ databases">
        <authorList>
            <consortium name="The Broad Institute Genomics Platform"/>
            <consortium name="The Broad Institute Genomic Center for Infectious Diseases"/>
            <person name="Earl A."/>
            <person name="Manson A."/>
            <person name="Schwartman J."/>
            <person name="Gilmore M."/>
            <person name="Abouelleil A."/>
            <person name="Cao P."/>
            <person name="Chapman S."/>
            <person name="Cusick C."/>
            <person name="Shea T."/>
            <person name="Young S."/>
            <person name="Neafsey D."/>
            <person name="Nusbaum C."/>
            <person name="Birren B."/>
        </authorList>
    </citation>
    <scope>NUCLEOTIDE SEQUENCE</scope>
    <source>
        <strain evidence="4">9E7_DIV0242</strain>
    </source>
</reference>
<dbReference type="AlphaFoldDB" id="A0A242KC75"/>
<dbReference type="RefSeq" id="WP_086347539.1">
    <property type="nucleotide sequence ID" value="NZ_CP147247.1"/>
</dbReference>
<dbReference type="CDD" id="cd00093">
    <property type="entry name" value="HTH_XRE"/>
    <property type="match status" value="1"/>
</dbReference>
<reference evidence="4" key="3">
    <citation type="submission" date="2024-03" db="EMBL/GenBank/DDBJ databases">
        <title>The Genome Sequence of Enterococcus sp. DIV0242b.</title>
        <authorList>
            <consortium name="The Broad Institute Genomics Platform"/>
            <consortium name="The Broad Institute Microbial Omics Core"/>
            <consortium name="The Broad Institute Genomic Center for Infectious Diseases"/>
            <person name="Earl A."/>
            <person name="Manson A."/>
            <person name="Gilmore M."/>
            <person name="Schwartman J."/>
            <person name="Shea T."/>
            <person name="Abouelleil A."/>
            <person name="Cao P."/>
            <person name="Chapman S."/>
            <person name="Cusick C."/>
            <person name="Young S."/>
            <person name="Neafsey D."/>
            <person name="Nusbaum C."/>
            <person name="Birren B."/>
        </authorList>
    </citation>
    <scope>NUCLEOTIDE SEQUENCE</scope>
    <source>
        <strain evidence="4">9E7_DIV0242</strain>
    </source>
</reference>
<accession>A0A242KC75</accession>
<reference evidence="3" key="1">
    <citation type="submission" date="2017-05" db="EMBL/GenBank/DDBJ databases">
        <title>The Genome Sequence of Enterococcus sp. 9E7_DIV0242.</title>
        <authorList>
            <consortium name="The Broad Institute Genomics Platform"/>
            <consortium name="The Broad Institute Genomic Center for Infectious Diseases"/>
            <person name="Earl A."/>
            <person name="Manson A."/>
            <person name="Schwartman J."/>
            <person name="Gilmore M."/>
            <person name="Abouelleil A."/>
            <person name="Cao P."/>
            <person name="Chapman S."/>
            <person name="Cusick C."/>
            <person name="Shea T."/>
            <person name="Young S."/>
            <person name="Neafsey D."/>
            <person name="Nusbaum C."/>
            <person name="Birren B."/>
        </authorList>
    </citation>
    <scope>NUCLEOTIDE SEQUENCE [LARGE SCALE GENOMIC DNA]</scope>
    <source>
        <strain evidence="3">9E7_DIV0242</strain>
    </source>
</reference>
<keyword evidence="5" id="KW-1185">Reference proteome</keyword>
<dbReference type="PANTHER" id="PTHR46558:SF11">
    <property type="entry name" value="HTH-TYPE TRANSCRIPTIONAL REGULATOR XRE"/>
    <property type="match status" value="1"/>
</dbReference>
<dbReference type="PANTHER" id="PTHR46558">
    <property type="entry name" value="TRACRIPTIONAL REGULATORY PROTEIN-RELATED-RELATED"/>
    <property type="match status" value="1"/>
</dbReference>
<dbReference type="EMBL" id="CP147247">
    <property type="protein sequence ID" value="WYJ88622.1"/>
    <property type="molecule type" value="Genomic_DNA"/>
</dbReference>
<sequence>MTIGGTIRSYRKKRGMTQEGVAKQLNVSAGAVSKWETGTSLPDTELLIPLANTLQVSLDELFDFSLQLSEERLAEIMTEVTTCFEEQSFSDGLCLIKKYTQEFPHSEELVYQTAHLIWTYSLLSPFKDEEEVSERREAALEQYKRLFDSENERIRLNATYTGAVILMGENRVEELEKLLQKIPSTDYDTFYMTLHVLENKKEYSQARRLSLSKLFSRINEVCSLLAITGRLSEKVDDYAQATVCFGLLEKLEDNFDLITPSVTAPRKVKQLIEMGDKEAAARWFKKMVVQLAEQPLDWSAHPLFSSIQLSAGEDKQKKIRALYLEELLTDFNELSGYAEYEEAQEIISAF</sequence>
<evidence type="ECO:0000313" key="3">
    <source>
        <dbReference type="EMBL" id="OTP18566.1"/>
    </source>
</evidence>
<dbReference type="OrthoDB" id="6386941at2"/>
<dbReference type="Pfam" id="PF01381">
    <property type="entry name" value="HTH_3"/>
    <property type="match status" value="1"/>
</dbReference>
<dbReference type="GO" id="GO:0003677">
    <property type="term" value="F:DNA binding"/>
    <property type="evidence" value="ECO:0007669"/>
    <property type="project" value="UniProtKB-KW"/>
</dbReference>
<evidence type="ECO:0000259" key="2">
    <source>
        <dbReference type="PROSITE" id="PS50943"/>
    </source>
</evidence>
<keyword evidence="1" id="KW-0238">DNA-binding</keyword>
<protein>
    <recommendedName>
        <fullName evidence="2">HTH cro/C1-type domain-containing protein</fullName>
    </recommendedName>
</protein>
<name>A0A242KC75_9ENTE</name>
<organism evidence="3">
    <name type="scientific">Candidatus Enterococcus clewellii</name>
    <dbReference type="NCBI Taxonomy" id="1834193"/>
    <lineage>
        <taxon>Bacteria</taxon>
        <taxon>Bacillati</taxon>
        <taxon>Bacillota</taxon>
        <taxon>Bacilli</taxon>
        <taxon>Lactobacillales</taxon>
        <taxon>Enterococcaceae</taxon>
        <taxon>Enterococcus</taxon>
    </lineage>
</organism>
<gene>
    <name evidence="4" type="ORF">A5888_000341</name>
    <name evidence="3" type="ORF">A5888_000380</name>
</gene>
<dbReference type="Proteomes" id="UP000195141">
    <property type="component" value="Chromosome"/>
</dbReference>
<dbReference type="InterPro" id="IPR010982">
    <property type="entry name" value="Lambda_DNA-bd_dom_sf"/>
</dbReference>
<evidence type="ECO:0000313" key="4">
    <source>
        <dbReference type="EMBL" id="WYJ88622.1"/>
    </source>
</evidence>
<dbReference type="InterPro" id="IPR001387">
    <property type="entry name" value="Cro/C1-type_HTH"/>
</dbReference>
<evidence type="ECO:0000256" key="1">
    <source>
        <dbReference type="ARBA" id="ARBA00023125"/>
    </source>
</evidence>
<dbReference type="Gene3D" id="1.10.260.40">
    <property type="entry name" value="lambda repressor-like DNA-binding domains"/>
    <property type="match status" value="1"/>
</dbReference>
<evidence type="ECO:0000313" key="5">
    <source>
        <dbReference type="Proteomes" id="UP000195141"/>
    </source>
</evidence>
<dbReference type="EMBL" id="NGMM01000001">
    <property type="protein sequence ID" value="OTP18566.1"/>
    <property type="molecule type" value="Genomic_DNA"/>
</dbReference>